<organism evidence="1 2">
    <name type="scientific">Stenotrophomonas phage BUCT598</name>
    <dbReference type="NCBI Taxonomy" id="2834253"/>
    <lineage>
        <taxon>Viruses</taxon>
        <taxon>Duplodnaviria</taxon>
        <taxon>Heunggongvirae</taxon>
        <taxon>Uroviricota</taxon>
        <taxon>Caudoviricetes</taxon>
        <taxon>Autographivirales</taxon>
        <taxon>Autonotataviridae</taxon>
        <taxon>Gujervirinae</taxon>
        <taxon>Smasvirus</taxon>
        <taxon>Smasvirus BUCT598</taxon>
    </lineage>
</organism>
<proteinExistence type="predicted"/>
<keyword evidence="2" id="KW-1185">Reference proteome</keyword>
<name>A0A8F2F5N4_9CAUD</name>
<dbReference type="Proteomes" id="UP000693765">
    <property type="component" value="Segment"/>
</dbReference>
<reference evidence="1" key="1">
    <citation type="submission" date="2021-03" db="EMBL/GenBank/DDBJ databases">
        <authorList>
            <person name="Tong Y."/>
            <person name="Zhang W."/>
            <person name="Tian F."/>
            <person name="Li J."/>
            <person name="He X."/>
        </authorList>
    </citation>
    <scope>NUCLEOTIDE SEQUENCE</scope>
</reference>
<evidence type="ECO:0000313" key="1">
    <source>
        <dbReference type="EMBL" id="QWT56547.1"/>
    </source>
</evidence>
<evidence type="ECO:0000313" key="2">
    <source>
        <dbReference type="Proteomes" id="UP000693765"/>
    </source>
</evidence>
<dbReference type="EMBL" id="MW831865">
    <property type="protein sequence ID" value="QWT56547.1"/>
    <property type="molecule type" value="Genomic_DNA"/>
</dbReference>
<accession>A0A8F2F5N4</accession>
<protein>
    <submittedName>
        <fullName evidence="1">Uncharacterized protein</fullName>
    </submittedName>
</protein>
<sequence length="187" mass="20635">MNLDIITDNAVLNANIKKIDKQRQSLHDLIQATGMGALWQALKHKNINTANMLVQAVGKGMKQQALVLWLCEFGPMNPAGEKQQKDGTFVLFDKTKMPADETEMNARLMGAAAKEWSAENTEKNAATFYLANGIHALISQFEKAEQGKGTKQYVANDMDAEVIKQLRAIAERMPKRDFKAEAANVGG</sequence>